<keyword evidence="5" id="KW-1185">Reference proteome</keyword>
<dbReference type="CDD" id="cd00051">
    <property type="entry name" value="EFh"/>
    <property type="match status" value="1"/>
</dbReference>
<dbReference type="EMBL" id="JAAGAX010000009">
    <property type="protein sequence ID" value="KAF2303486.1"/>
    <property type="molecule type" value="Genomic_DNA"/>
</dbReference>
<protein>
    <recommendedName>
        <fullName evidence="3">EF-hand domain-containing protein</fullName>
    </recommendedName>
</protein>
<evidence type="ECO:0000256" key="2">
    <source>
        <dbReference type="SAM" id="MobiDB-lite"/>
    </source>
</evidence>
<dbReference type="PROSITE" id="PS50222">
    <property type="entry name" value="EF_HAND_2"/>
    <property type="match status" value="1"/>
</dbReference>
<feature type="region of interest" description="Disordered" evidence="2">
    <location>
        <begin position="1"/>
        <end position="46"/>
    </location>
</feature>
<dbReference type="PROSITE" id="PS00018">
    <property type="entry name" value="EF_HAND_1"/>
    <property type="match status" value="1"/>
</dbReference>
<name>A0A6A6LTX7_HEVBR</name>
<feature type="compositionally biased region" description="Basic residues" evidence="2">
    <location>
        <begin position="134"/>
        <end position="155"/>
    </location>
</feature>
<dbReference type="InterPro" id="IPR018247">
    <property type="entry name" value="EF_Hand_1_Ca_BS"/>
</dbReference>
<dbReference type="Pfam" id="PF13499">
    <property type="entry name" value="EF-hand_7"/>
    <property type="match status" value="1"/>
</dbReference>
<organism evidence="4 5">
    <name type="scientific">Hevea brasiliensis</name>
    <name type="common">Para rubber tree</name>
    <name type="synonym">Siphonia brasiliensis</name>
    <dbReference type="NCBI Taxonomy" id="3981"/>
    <lineage>
        <taxon>Eukaryota</taxon>
        <taxon>Viridiplantae</taxon>
        <taxon>Streptophyta</taxon>
        <taxon>Embryophyta</taxon>
        <taxon>Tracheophyta</taxon>
        <taxon>Spermatophyta</taxon>
        <taxon>Magnoliopsida</taxon>
        <taxon>eudicotyledons</taxon>
        <taxon>Gunneridae</taxon>
        <taxon>Pentapetalae</taxon>
        <taxon>rosids</taxon>
        <taxon>fabids</taxon>
        <taxon>Malpighiales</taxon>
        <taxon>Euphorbiaceae</taxon>
        <taxon>Crotonoideae</taxon>
        <taxon>Micrandreae</taxon>
        <taxon>Hevea</taxon>
    </lineage>
</organism>
<dbReference type="AlphaFoldDB" id="A0A6A6LTX7"/>
<proteinExistence type="predicted"/>
<gene>
    <name evidence="4" type="ORF">GH714_018759</name>
</gene>
<reference evidence="4 5" key="1">
    <citation type="journal article" date="2020" name="Mol. Plant">
        <title>The Chromosome-Based Rubber Tree Genome Provides New Insights into Spurge Genome Evolution and Rubber Biosynthesis.</title>
        <authorList>
            <person name="Liu J."/>
            <person name="Shi C."/>
            <person name="Shi C.C."/>
            <person name="Li W."/>
            <person name="Zhang Q.J."/>
            <person name="Zhang Y."/>
            <person name="Li K."/>
            <person name="Lu H.F."/>
            <person name="Shi C."/>
            <person name="Zhu S.T."/>
            <person name="Xiao Z.Y."/>
            <person name="Nan H."/>
            <person name="Yue Y."/>
            <person name="Zhu X.G."/>
            <person name="Wu Y."/>
            <person name="Hong X.N."/>
            <person name="Fan G.Y."/>
            <person name="Tong Y."/>
            <person name="Zhang D."/>
            <person name="Mao C.L."/>
            <person name="Liu Y.L."/>
            <person name="Hao S.J."/>
            <person name="Liu W.Q."/>
            <person name="Lv M.Q."/>
            <person name="Zhang H.B."/>
            <person name="Liu Y."/>
            <person name="Hu-Tang G.R."/>
            <person name="Wang J.P."/>
            <person name="Wang J.H."/>
            <person name="Sun Y.H."/>
            <person name="Ni S.B."/>
            <person name="Chen W.B."/>
            <person name="Zhang X.C."/>
            <person name="Jiao Y.N."/>
            <person name="Eichler E.E."/>
            <person name="Li G.H."/>
            <person name="Liu X."/>
            <person name="Gao L.Z."/>
        </authorList>
    </citation>
    <scope>NUCLEOTIDE SEQUENCE [LARGE SCALE GENOMIC DNA]</scope>
    <source>
        <strain evidence="5">cv. GT1</strain>
        <tissue evidence="4">Leaf</tissue>
    </source>
</reference>
<feature type="compositionally biased region" description="Acidic residues" evidence="2">
    <location>
        <begin position="19"/>
        <end position="32"/>
    </location>
</feature>
<accession>A0A6A6LTX7</accession>
<dbReference type="Gene3D" id="1.10.238.10">
    <property type="entry name" value="EF-hand"/>
    <property type="match status" value="1"/>
</dbReference>
<evidence type="ECO:0000256" key="1">
    <source>
        <dbReference type="ARBA" id="ARBA00022837"/>
    </source>
</evidence>
<sequence>MAKQDASDSELESEKLSETEEENEEEGEEEVEPGTPTRNVAKQGISEYEKQRLSRIAENKARMEALGLHKMASSLLGSNQKSNQLRKSIQRKGKSKVADDDDDYRPNDDDAAEDKDDDDSGGDEDDEDFVHSRSSSKSRRNKVKNKCSKPKKKVTIQKHFSSTDYIDEENDELTKAIALSLQDSAEDATLKERKRDANIKEGARRKNRKKSFNNRVQMTEDELVLHFFQFDEAGRGLLTVRDLQRVATAHDFTWTDRELTDMIHCFDSDGDGKLNLDDFRKIVCRCNMIRGKADVVSIPARWASWG</sequence>
<comment type="caution">
    <text evidence="4">The sequence shown here is derived from an EMBL/GenBank/DDBJ whole genome shotgun (WGS) entry which is preliminary data.</text>
</comment>
<feature type="compositionally biased region" description="Acidic residues" evidence="2">
    <location>
        <begin position="99"/>
        <end position="128"/>
    </location>
</feature>
<evidence type="ECO:0000313" key="5">
    <source>
        <dbReference type="Proteomes" id="UP000467840"/>
    </source>
</evidence>
<dbReference type="Proteomes" id="UP000467840">
    <property type="component" value="Chromosome 16"/>
</dbReference>
<dbReference type="InterPro" id="IPR002048">
    <property type="entry name" value="EF_hand_dom"/>
</dbReference>
<feature type="domain" description="EF-hand" evidence="3">
    <location>
        <begin position="254"/>
        <end position="289"/>
    </location>
</feature>
<dbReference type="InterPro" id="IPR011992">
    <property type="entry name" value="EF-hand-dom_pair"/>
</dbReference>
<dbReference type="SUPFAM" id="SSF47473">
    <property type="entry name" value="EF-hand"/>
    <property type="match status" value="1"/>
</dbReference>
<feature type="compositionally biased region" description="Polar residues" evidence="2">
    <location>
        <begin position="75"/>
        <end position="87"/>
    </location>
</feature>
<dbReference type="GO" id="GO:0005509">
    <property type="term" value="F:calcium ion binding"/>
    <property type="evidence" value="ECO:0007669"/>
    <property type="project" value="InterPro"/>
</dbReference>
<feature type="region of interest" description="Disordered" evidence="2">
    <location>
        <begin position="75"/>
        <end position="155"/>
    </location>
</feature>
<evidence type="ECO:0000259" key="3">
    <source>
        <dbReference type="PROSITE" id="PS50222"/>
    </source>
</evidence>
<evidence type="ECO:0000313" key="4">
    <source>
        <dbReference type="EMBL" id="KAF2303486.1"/>
    </source>
</evidence>
<keyword evidence="1" id="KW-0106">Calcium</keyword>